<sequence>MEINDEFVEKFWELFSNGVNKLSFESCCTTNGYSFSELFDSLYHVIDLKIIDCQLDIHDASRVLSLVSPYVIRTIDFSRNKFSSQDASFVSMVKQKITGRMCLDTPIKCEP</sequence>
<dbReference type="OrthoDB" id="10413595at2759"/>
<comment type="caution">
    <text evidence="1">The sequence shown here is derived from an EMBL/GenBank/DDBJ whole genome shotgun (WGS) entry which is preliminary data.</text>
</comment>
<name>A0A1Y1XK62_9FUNG</name>
<keyword evidence="2" id="KW-1185">Reference proteome</keyword>
<evidence type="ECO:0000313" key="1">
    <source>
        <dbReference type="EMBL" id="ORX86138.1"/>
    </source>
</evidence>
<reference evidence="1 2" key="1">
    <citation type="submission" date="2016-08" db="EMBL/GenBank/DDBJ databases">
        <title>A Parts List for Fungal Cellulosomes Revealed by Comparative Genomics.</title>
        <authorList>
            <consortium name="DOE Joint Genome Institute"/>
            <person name="Haitjema C.H."/>
            <person name="Gilmore S.P."/>
            <person name="Henske J.K."/>
            <person name="Solomon K.V."/>
            <person name="De Groot R."/>
            <person name="Kuo A."/>
            <person name="Mondo S.J."/>
            <person name="Salamov A.A."/>
            <person name="Labutti K."/>
            <person name="Zhao Z."/>
            <person name="Chiniquy J."/>
            <person name="Barry K."/>
            <person name="Brewer H.M."/>
            <person name="Purvine S.O."/>
            <person name="Wright A.T."/>
            <person name="Boxma B."/>
            <person name="Van Alen T."/>
            <person name="Hackstein J.H."/>
            <person name="Baker S.E."/>
            <person name="Grigoriev I.V."/>
            <person name="O'Malley M.A."/>
        </authorList>
    </citation>
    <scope>NUCLEOTIDE SEQUENCE [LARGE SCALE GENOMIC DNA]</scope>
    <source>
        <strain evidence="1 2">S4</strain>
    </source>
</reference>
<organism evidence="1 2">
    <name type="scientific">Anaeromyces robustus</name>
    <dbReference type="NCBI Taxonomy" id="1754192"/>
    <lineage>
        <taxon>Eukaryota</taxon>
        <taxon>Fungi</taxon>
        <taxon>Fungi incertae sedis</taxon>
        <taxon>Chytridiomycota</taxon>
        <taxon>Chytridiomycota incertae sedis</taxon>
        <taxon>Neocallimastigomycetes</taxon>
        <taxon>Neocallimastigales</taxon>
        <taxon>Neocallimastigaceae</taxon>
        <taxon>Anaeromyces</taxon>
    </lineage>
</organism>
<reference evidence="1 2" key="2">
    <citation type="submission" date="2016-08" db="EMBL/GenBank/DDBJ databases">
        <title>Pervasive Adenine N6-methylation of Active Genes in Fungi.</title>
        <authorList>
            <consortium name="DOE Joint Genome Institute"/>
            <person name="Mondo S.J."/>
            <person name="Dannebaum R.O."/>
            <person name="Kuo R.C."/>
            <person name="Labutti K."/>
            <person name="Haridas S."/>
            <person name="Kuo A."/>
            <person name="Salamov A."/>
            <person name="Ahrendt S.R."/>
            <person name="Lipzen A."/>
            <person name="Sullivan W."/>
            <person name="Andreopoulos W.B."/>
            <person name="Clum A."/>
            <person name="Lindquist E."/>
            <person name="Daum C."/>
            <person name="Ramamoorthy G.K."/>
            <person name="Gryganskyi A."/>
            <person name="Culley D."/>
            <person name="Magnuson J.K."/>
            <person name="James T.Y."/>
            <person name="O'Malley M.A."/>
            <person name="Stajich J.E."/>
            <person name="Spatafora J.W."/>
            <person name="Visel A."/>
            <person name="Grigoriev I.V."/>
        </authorList>
    </citation>
    <scope>NUCLEOTIDE SEQUENCE [LARGE SCALE GENOMIC DNA]</scope>
    <source>
        <strain evidence="1 2">S4</strain>
    </source>
</reference>
<evidence type="ECO:0000313" key="2">
    <source>
        <dbReference type="Proteomes" id="UP000193944"/>
    </source>
</evidence>
<dbReference type="EMBL" id="MCFG01000025">
    <property type="protein sequence ID" value="ORX86138.1"/>
    <property type="molecule type" value="Genomic_DNA"/>
</dbReference>
<proteinExistence type="predicted"/>
<gene>
    <name evidence="1" type="ORF">BCR32DRAFT_325133</name>
</gene>
<dbReference type="AlphaFoldDB" id="A0A1Y1XK62"/>
<accession>A0A1Y1XK62</accession>
<dbReference type="Proteomes" id="UP000193944">
    <property type="component" value="Unassembled WGS sequence"/>
</dbReference>
<evidence type="ECO:0008006" key="3">
    <source>
        <dbReference type="Google" id="ProtNLM"/>
    </source>
</evidence>
<protein>
    <recommendedName>
        <fullName evidence="3">RNI-like protein</fullName>
    </recommendedName>
</protein>